<proteinExistence type="inferred from homology"/>
<reference evidence="6" key="1">
    <citation type="submission" date="2020-07" db="EMBL/GenBank/DDBJ databases">
        <title>Clarias magur genome sequencing, assembly and annotation.</title>
        <authorList>
            <person name="Kushwaha B."/>
            <person name="Kumar R."/>
            <person name="Das P."/>
            <person name="Joshi C.G."/>
            <person name="Kumar D."/>
            <person name="Nagpure N.S."/>
            <person name="Pandey M."/>
            <person name="Agarwal S."/>
            <person name="Srivastava S."/>
            <person name="Singh M."/>
            <person name="Sahoo L."/>
            <person name="Jayasankar P."/>
            <person name="Meher P.K."/>
            <person name="Koringa P.G."/>
            <person name="Iquebal M.A."/>
            <person name="Das S.P."/>
            <person name="Bit A."/>
            <person name="Patnaik S."/>
            <person name="Patel N."/>
            <person name="Shah T.M."/>
            <person name="Hinsu A."/>
            <person name="Jena J.K."/>
        </authorList>
    </citation>
    <scope>NUCLEOTIDE SEQUENCE</scope>
    <source>
        <strain evidence="6">CIFAMagur01</strain>
        <tissue evidence="6">Testis</tissue>
    </source>
</reference>
<gene>
    <name evidence="6" type="primary">itpkc</name>
    <name evidence="6" type="ORF">DAT39_004771</name>
</gene>
<protein>
    <recommendedName>
        <fullName evidence="4">Kinase</fullName>
        <ecNumber evidence="4">2.7.-.-</ecNumber>
    </recommendedName>
</protein>
<comment type="similarity">
    <text evidence="1 4">Belongs to the inositol phosphokinase (IPK) family.</text>
</comment>
<dbReference type="Gene3D" id="3.30.470.160">
    <property type="entry name" value="Inositol polyphosphate kinase"/>
    <property type="match status" value="1"/>
</dbReference>
<dbReference type="Proteomes" id="UP000727407">
    <property type="component" value="Unassembled WGS sequence"/>
</dbReference>
<dbReference type="AlphaFoldDB" id="A0A8J4UVZ3"/>
<comment type="caution">
    <text evidence="6">The sequence shown here is derived from an EMBL/GenBank/DDBJ whole genome shotgun (WGS) entry which is preliminary data.</text>
</comment>
<dbReference type="GO" id="GO:0000828">
    <property type="term" value="F:inositol hexakisphosphate kinase activity"/>
    <property type="evidence" value="ECO:0007669"/>
    <property type="project" value="TreeGrafter"/>
</dbReference>
<keyword evidence="3 4" id="KW-0418">Kinase</keyword>
<dbReference type="InterPro" id="IPR038286">
    <property type="entry name" value="IPK_sf"/>
</dbReference>
<dbReference type="Pfam" id="PF03770">
    <property type="entry name" value="IPK"/>
    <property type="match status" value="1"/>
</dbReference>
<dbReference type="SUPFAM" id="SSF56104">
    <property type="entry name" value="SAICAR synthase-like"/>
    <property type="match status" value="1"/>
</dbReference>
<evidence type="ECO:0000256" key="3">
    <source>
        <dbReference type="ARBA" id="ARBA00022777"/>
    </source>
</evidence>
<sequence>MGQFVCALFYATAPSARANGNAARDTARSLQVCGVACLGSRSHRSDDNPMKNKQPPRLESYRRQAFGGAEGDVLAVDAQGKSSAETDRVGKFDGVAREETGEAIDAGFGALGWADSQCGDRAAETDERETREWWNMEEPRDININNIAFNGGSALRLFSPIRSAPYQPQLLSSYGPNRLLVPSHLTQTPPAGQPSSKDISISVSPPEQEYVHGEGFTEYRSFSGTIPRLIVTHDPSPSPCPAEDVEVAELPLSLGTLSLDLQPGRESPCSDSGCGGSPVPRVSLRKLSSSSSAGLSSASSFEESEDDITGSDIEAAGLSPSMRIHFGSPEDVSRQRPWRKVKSMESITPFMVSYRKHYPWVQLAGHAGNFQAGEYGRLLKKYCACEQQCLQLLMSDSLRPYVPGYFGVKVQDGQEYNVMEDLLAEFDSPSIMDCKMGTRTYLEEELVKARQRPKLRRDMYEKMVAVDPDAPTADERAQQAVLKPRYMQWRETLSSTATLGFRIEGIKKADGTCNTNFKRTKHREQVMKALEDFVDGNTQILGRYLQRLEELRGVLETSEFFQTHE</sequence>
<dbReference type="EMBL" id="QNUK01000044">
    <property type="protein sequence ID" value="KAF5905480.1"/>
    <property type="molecule type" value="Genomic_DNA"/>
</dbReference>
<evidence type="ECO:0000256" key="5">
    <source>
        <dbReference type="SAM" id="MobiDB-lite"/>
    </source>
</evidence>
<dbReference type="OrthoDB" id="338650at2759"/>
<evidence type="ECO:0000313" key="6">
    <source>
        <dbReference type="EMBL" id="KAF5905480.1"/>
    </source>
</evidence>
<evidence type="ECO:0000256" key="2">
    <source>
        <dbReference type="ARBA" id="ARBA00022679"/>
    </source>
</evidence>
<dbReference type="GO" id="GO:0005737">
    <property type="term" value="C:cytoplasm"/>
    <property type="evidence" value="ECO:0007669"/>
    <property type="project" value="TreeGrafter"/>
</dbReference>
<keyword evidence="7" id="KW-1185">Reference proteome</keyword>
<feature type="region of interest" description="Disordered" evidence="5">
    <location>
        <begin position="259"/>
        <end position="282"/>
    </location>
</feature>
<name>A0A8J4UVZ3_CLAMG</name>
<dbReference type="InterPro" id="IPR005522">
    <property type="entry name" value="IPK"/>
</dbReference>
<dbReference type="EC" id="2.7.-.-" evidence="4"/>
<keyword evidence="2 4" id="KW-0808">Transferase</keyword>
<accession>A0A8J4UVZ3</accession>
<evidence type="ECO:0000256" key="4">
    <source>
        <dbReference type="RuleBase" id="RU363090"/>
    </source>
</evidence>
<dbReference type="GO" id="GO:0005634">
    <property type="term" value="C:nucleus"/>
    <property type="evidence" value="ECO:0007669"/>
    <property type="project" value="TreeGrafter"/>
</dbReference>
<dbReference type="GO" id="GO:0032958">
    <property type="term" value="P:inositol phosphate biosynthetic process"/>
    <property type="evidence" value="ECO:0007669"/>
    <property type="project" value="InterPro"/>
</dbReference>
<feature type="non-terminal residue" evidence="6">
    <location>
        <position position="565"/>
    </location>
</feature>
<dbReference type="GO" id="GO:0046854">
    <property type="term" value="P:phosphatidylinositol phosphate biosynthetic process"/>
    <property type="evidence" value="ECO:0007669"/>
    <property type="project" value="TreeGrafter"/>
</dbReference>
<organism evidence="6 7">
    <name type="scientific">Clarias magur</name>
    <name type="common">Asian catfish</name>
    <name type="synonym">Macropteronotus magur</name>
    <dbReference type="NCBI Taxonomy" id="1594786"/>
    <lineage>
        <taxon>Eukaryota</taxon>
        <taxon>Metazoa</taxon>
        <taxon>Chordata</taxon>
        <taxon>Craniata</taxon>
        <taxon>Vertebrata</taxon>
        <taxon>Euteleostomi</taxon>
        <taxon>Actinopterygii</taxon>
        <taxon>Neopterygii</taxon>
        <taxon>Teleostei</taxon>
        <taxon>Ostariophysi</taxon>
        <taxon>Siluriformes</taxon>
        <taxon>Clariidae</taxon>
        <taxon>Clarias</taxon>
    </lineage>
</organism>
<dbReference type="PANTHER" id="PTHR12400:SF106">
    <property type="entry name" value="INOSITOL-TRISPHOSPHATE 3-KINASE C"/>
    <property type="match status" value="1"/>
</dbReference>
<dbReference type="PANTHER" id="PTHR12400">
    <property type="entry name" value="INOSITOL POLYPHOSPHATE KINASE"/>
    <property type="match status" value="1"/>
</dbReference>
<feature type="compositionally biased region" description="Low complexity" evidence="5">
    <location>
        <begin position="259"/>
        <end position="272"/>
    </location>
</feature>
<evidence type="ECO:0000313" key="7">
    <source>
        <dbReference type="Proteomes" id="UP000727407"/>
    </source>
</evidence>
<evidence type="ECO:0000256" key="1">
    <source>
        <dbReference type="ARBA" id="ARBA00007374"/>
    </source>
</evidence>